<evidence type="ECO:0000313" key="3">
    <source>
        <dbReference type="Proteomes" id="UP001597260"/>
    </source>
</evidence>
<evidence type="ECO:0000313" key="2">
    <source>
        <dbReference type="EMBL" id="MFD1323253.1"/>
    </source>
</evidence>
<name>A0ABW3YFL4_9ACTN</name>
<dbReference type="EMBL" id="JBHTMP010000029">
    <property type="protein sequence ID" value="MFD1323253.1"/>
    <property type="molecule type" value="Genomic_DNA"/>
</dbReference>
<protein>
    <recommendedName>
        <fullName evidence="4">VWA domain containing CoxE-like protein</fullName>
    </recommendedName>
</protein>
<evidence type="ECO:0000256" key="1">
    <source>
        <dbReference type="SAM" id="MobiDB-lite"/>
    </source>
</evidence>
<feature type="compositionally biased region" description="Basic and acidic residues" evidence="1">
    <location>
        <begin position="313"/>
        <end position="324"/>
    </location>
</feature>
<evidence type="ECO:0008006" key="4">
    <source>
        <dbReference type="Google" id="ProtNLM"/>
    </source>
</evidence>
<dbReference type="SUPFAM" id="SSF53300">
    <property type="entry name" value="vWA-like"/>
    <property type="match status" value="1"/>
</dbReference>
<dbReference type="RefSeq" id="WP_377572405.1">
    <property type="nucleotide sequence ID" value="NZ_JBHTMP010000029.1"/>
</dbReference>
<dbReference type="InterPro" id="IPR036465">
    <property type="entry name" value="vWFA_dom_sf"/>
</dbReference>
<feature type="compositionally biased region" description="Low complexity" evidence="1">
    <location>
        <begin position="250"/>
        <end position="260"/>
    </location>
</feature>
<keyword evidence="3" id="KW-1185">Reference proteome</keyword>
<gene>
    <name evidence="2" type="ORF">ACFQ4H_19375</name>
</gene>
<feature type="region of interest" description="Disordered" evidence="1">
    <location>
        <begin position="331"/>
        <end position="374"/>
    </location>
</feature>
<comment type="caution">
    <text evidence="2">The sequence shown here is derived from an EMBL/GenBank/DDBJ whole genome shotgun (WGS) entry which is preliminary data.</text>
</comment>
<dbReference type="Proteomes" id="UP001597260">
    <property type="component" value="Unassembled WGS sequence"/>
</dbReference>
<proteinExistence type="predicted"/>
<organism evidence="2 3">
    <name type="scientific">Micromonospora sonneratiae</name>
    <dbReference type="NCBI Taxonomy" id="1184706"/>
    <lineage>
        <taxon>Bacteria</taxon>
        <taxon>Bacillati</taxon>
        <taxon>Actinomycetota</taxon>
        <taxon>Actinomycetes</taxon>
        <taxon>Micromonosporales</taxon>
        <taxon>Micromonosporaceae</taxon>
        <taxon>Micromonospora</taxon>
    </lineage>
</organism>
<feature type="compositionally biased region" description="Gly residues" evidence="1">
    <location>
        <begin position="261"/>
        <end position="275"/>
    </location>
</feature>
<reference evidence="3" key="1">
    <citation type="journal article" date="2019" name="Int. J. Syst. Evol. Microbiol.">
        <title>The Global Catalogue of Microorganisms (GCM) 10K type strain sequencing project: providing services to taxonomists for standard genome sequencing and annotation.</title>
        <authorList>
            <consortium name="The Broad Institute Genomics Platform"/>
            <consortium name="The Broad Institute Genome Sequencing Center for Infectious Disease"/>
            <person name="Wu L."/>
            <person name="Ma J."/>
        </authorList>
    </citation>
    <scope>NUCLEOTIDE SEQUENCE [LARGE SCALE GENOMIC DNA]</scope>
    <source>
        <strain evidence="3">JCM 31037</strain>
    </source>
</reference>
<feature type="region of interest" description="Disordered" evidence="1">
    <location>
        <begin position="307"/>
        <end position="326"/>
    </location>
</feature>
<feature type="region of interest" description="Disordered" evidence="1">
    <location>
        <begin position="236"/>
        <end position="275"/>
    </location>
</feature>
<sequence>MSLSKHLNPDPDATPTPLPGARAWLGMSAALSAHIPPIAGREDLLVVIEPGAGGGAPACFIRERATIEIDGKYLGIDPRSVDPHDPDAREKYPVTWGLLVHEAAHSQHTRWEFGSGPARVAEAAALLEESRIEAAQLRRRPGDRRWLRAAVTRILLDDIPTTDDPWAAAASAGLVLGRVDAGVIDPDEAEQLRRTVARILRPALLNTLTSIWRDAHQVPDDDTDAMLALGRRWCDALGVDPDTPPPAPQPGQAGQDSTGQAGTGQGSGGSPAGGGALRNAATSVIGAVAIHDAEAAQAAAAAAARAQQRAQQRKAEADQQKRSQDAANAVFDTDASTGGGGGASTNGNPLVRKQPPRPRTRQPSDDERAAARQLARALREAAYREPTDTVTTSVTPPGRLVTRAALAADAQRAAGQIPTSEPWRRTERRRVPQPPIHVGIVADVSPSVKAFAGPIASATWITAQATAWAGGTSATVTFGQYVTAVTRPGQPPEKVRLFDKEGNTQGFPLAVDALDAALSLADPRGGARLLVVVSDGEFTATEITDGQKRLDRLIRAGCGLLWLGPPDSRPLSGAHTTVLGNPADAGRIIARAAATALRNT</sequence>
<accession>A0ABW3YFL4</accession>